<proteinExistence type="predicted"/>
<protein>
    <submittedName>
        <fullName evidence="1">Uncharacterized protein</fullName>
    </submittedName>
</protein>
<name>A0ABQ9WD59_SAGOE</name>
<sequence>DLLEYRVGQSTACEGDRGARVHLQSGPNGEVPVPDGEEHPVKHRGFIQNAAVWAHRGHEPGPHLTCICKGKGALEKADGRACEEGLVQPSPDFTVPQSPQLWPVKEGRSDGLLSCSVVCGAYCGLWHMRAEVMDDLVSDGQSRTFHWMKWVVAAHRAPQD</sequence>
<feature type="non-terminal residue" evidence="1">
    <location>
        <position position="1"/>
    </location>
</feature>
<gene>
    <name evidence="1" type="ORF">P7K49_000104</name>
</gene>
<comment type="caution">
    <text evidence="1">The sequence shown here is derived from an EMBL/GenBank/DDBJ whole genome shotgun (WGS) entry which is preliminary data.</text>
</comment>
<keyword evidence="2" id="KW-1185">Reference proteome</keyword>
<evidence type="ECO:0000313" key="1">
    <source>
        <dbReference type="EMBL" id="KAK2118718.1"/>
    </source>
</evidence>
<reference evidence="1 2" key="1">
    <citation type="submission" date="2023-05" db="EMBL/GenBank/DDBJ databases">
        <title>B98-5 Cell Line De Novo Hybrid Assembly: An Optical Mapping Approach.</title>
        <authorList>
            <person name="Kananen K."/>
            <person name="Auerbach J.A."/>
            <person name="Kautto E."/>
            <person name="Blachly J.S."/>
        </authorList>
    </citation>
    <scope>NUCLEOTIDE SEQUENCE [LARGE SCALE GENOMIC DNA]</scope>
    <source>
        <strain evidence="1">B95-8</strain>
        <tissue evidence="1">Cell line</tissue>
    </source>
</reference>
<accession>A0ABQ9WD59</accession>
<dbReference type="Proteomes" id="UP001266305">
    <property type="component" value="Unassembled WGS sequence"/>
</dbReference>
<dbReference type="EMBL" id="JASSZA010000001">
    <property type="protein sequence ID" value="KAK2118718.1"/>
    <property type="molecule type" value="Genomic_DNA"/>
</dbReference>
<organism evidence="1 2">
    <name type="scientific">Saguinus oedipus</name>
    <name type="common">Cotton-top tamarin</name>
    <name type="synonym">Oedipomidas oedipus</name>
    <dbReference type="NCBI Taxonomy" id="9490"/>
    <lineage>
        <taxon>Eukaryota</taxon>
        <taxon>Metazoa</taxon>
        <taxon>Chordata</taxon>
        <taxon>Craniata</taxon>
        <taxon>Vertebrata</taxon>
        <taxon>Euteleostomi</taxon>
        <taxon>Mammalia</taxon>
        <taxon>Eutheria</taxon>
        <taxon>Euarchontoglires</taxon>
        <taxon>Primates</taxon>
        <taxon>Haplorrhini</taxon>
        <taxon>Platyrrhini</taxon>
        <taxon>Cebidae</taxon>
        <taxon>Callitrichinae</taxon>
        <taxon>Saguinus</taxon>
    </lineage>
</organism>
<evidence type="ECO:0000313" key="2">
    <source>
        <dbReference type="Proteomes" id="UP001266305"/>
    </source>
</evidence>